<dbReference type="AlphaFoldDB" id="A0A6I2RBI1"/>
<dbReference type="EMBL" id="WKPR01000057">
    <property type="protein sequence ID" value="MSB22903.1"/>
    <property type="molecule type" value="Genomic_DNA"/>
</dbReference>
<reference evidence="1 2" key="1">
    <citation type="journal article" date="2019" name="Nat. Med.">
        <title>A library of human gut bacterial isolates paired with longitudinal multiomics data enables mechanistic microbiome research.</title>
        <authorList>
            <person name="Poyet M."/>
            <person name="Groussin M."/>
            <person name="Gibbons S.M."/>
            <person name="Avila-Pacheco J."/>
            <person name="Jiang X."/>
            <person name="Kearney S.M."/>
            <person name="Perrotta A.R."/>
            <person name="Berdy B."/>
            <person name="Zhao S."/>
            <person name="Lieberman T.D."/>
            <person name="Swanson P.K."/>
            <person name="Smith M."/>
            <person name="Roesemann S."/>
            <person name="Alexander J.E."/>
            <person name="Rich S.A."/>
            <person name="Livny J."/>
            <person name="Vlamakis H."/>
            <person name="Clish C."/>
            <person name="Bullock K."/>
            <person name="Deik A."/>
            <person name="Scott J."/>
            <person name="Pierce K.A."/>
            <person name="Xavier R.J."/>
            <person name="Alm E.J."/>
        </authorList>
    </citation>
    <scope>NUCLEOTIDE SEQUENCE [LARGE SCALE GENOMIC DNA]</scope>
    <source>
        <strain evidence="1 2">BIOML-A2</strain>
    </source>
</reference>
<evidence type="ECO:0000313" key="2">
    <source>
        <dbReference type="Proteomes" id="UP000434475"/>
    </source>
</evidence>
<dbReference type="Proteomes" id="UP000434475">
    <property type="component" value="Unassembled WGS sequence"/>
</dbReference>
<dbReference type="RefSeq" id="WP_172698226.1">
    <property type="nucleotide sequence ID" value="NZ_WKPR01000057.1"/>
</dbReference>
<sequence length="243" mass="27075">METNINIIAGRKESEAGIRFGTIATAPFWIDGKDESIDADGQEVRLGNSNRADPNQLTWNIADGKLIQSNLCARRRWGDLSWSDLILGSRVTIDGLLFNAQISCIDEDTALCGKFEMPKHSYWAYSNQRKEQQSFTLTPGPKPEPIVVCGPANEYLRLILTPINPELKDLVGKRVRMILDHDGNTCIITANLDEVDTYDITCSRVQTDEGKLSNTFVQWHADLETLYVSRDAVIAVGMVLSPC</sequence>
<proteinExistence type="predicted"/>
<accession>A0A6I2RBI1</accession>
<evidence type="ECO:0000313" key="1">
    <source>
        <dbReference type="EMBL" id="MSB22903.1"/>
    </source>
</evidence>
<comment type="caution">
    <text evidence="1">The sequence shown here is derived from an EMBL/GenBank/DDBJ whole genome shotgun (WGS) entry which is preliminary data.</text>
</comment>
<protein>
    <submittedName>
        <fullName evidence="1">Uncharacterized protein</fullName>
    </submittedName>
</protein>
<gene>
    <name evidence="1" type="ORF">GKE97_25955</name>
</gene>
<organism evidence="1 2">
    <name type="scientific">Flavonifractor plautii</name>
    <name type="common">Fusobacterium plautii</name>
    <dbReference type="NCBI Taxonomy" id="292800"/>
    <lineage>
        <taxon>Bacteria</taxon>
        <taxon>Bacillati</taxon>
        <taxon>Bacillota</taxon>
        <taxon>Clostridia</taxon>
        <taxon>Eubacteriales</taxon>
        <taxon>Oscillospiraceae</taxon>
        <taxon>Flavonifractor</taxon>
    </lineage>
</organism>
<name>A0A6I2RBI1_FLAPL</name>